<sequence>MEKVVTIPRELAENGKLVIIPHEEYEEFLHWKRTVKTYKSTAAEKKALKKARRDFARGEYLTLKELEK</sequence>
<dbReference type="EMBL" id="PEYC01000049">
    <property type="protein sequence ID" value="PIS39937.1"/>
    <property type="molecule type" value="Genomic_DNA"/>
</dbReference>
<evidence type="ECO:0000313" key="2">
    <source>
        <dbReference type="Proteomes" id="UP000231472"/>
    </source>
</evidence>
<dbReference type="AlphaFoldDB" id="A0A2H0YN58"/>
<name>A0A2H0YN58_9BACT</name>
<gene>
    <name evidence="1" type="ORF">COT32_02430</name>
</gene>
<proteinExistence type="predicted"/>
<organism evidence="1 2">
    <name type="scientific">Candidatus Nealsonbacteria bacterium CG08_land_8_20_14_0_20_36_22</name>
    <dbReference type="NCBI Taxonomy" id="1974704"/>
    <lineage>
        <taxon>Bacteria</taxon>
        <taxon>Candidatus Nealsoniibacteriota</taxon>
    </lineage>
</organism>
<reference evidence="2" key="1">
    <citation type="submission" date="2017-09" db="EMBL/GenBank/DDBJ databases">
        <title>Depth-based differentiation of microbial function through sediment-hosted aquifers and enrichment of novel symbionts in the deep terrestrial subsurface.</title>
        <authorList>
            <person name="Probst A.J."/>
            <person name="Ladd B."/>
            <person name="Jarett J.K."/>
            <person name="Geller-Mcgrath D.E."/>
            <person name="Sieber C.M.K."/>
            <person name="Emerson J.B."/>
            <person name="Anantharaman K."/>
            <person name="Thomas B.C."/>
            <person name="Malmstrom R."/>
            <person name="Stieglmeier M."/>
            <person name="Klingl A."/>
            <person name="Woyke T."/>
            <person name="Ryan C.M."/>
            <person name="Banfield J.F."/>
        </authorList>
    </citation>
    <scope>NUCLEOTIDE SEQUENCE [LARGE SCALE GENOMIC DNA]</scope>
</reference>
<dbReference type="Proteomes" id="UP000231472">
    <property type="component" value="Unassembled WGS sequence"/>
</dbReference>
<protein>
    <submittedName>
        <fullName evidence="1">Uncharacterized protein</fullName>
    </submittedName>
</protein>
<evidence type="ECO:0000313" key="1">
    <source>
        <dbReference type="EMBL" id="PIS39937.1"/>
    </source>
</evidence>
<comment type="caution">
    <text evidence="1">The sequence shown here is derived from an EMBL/GenBank/DDBJ whole genome shotgun (WGS) entry which is preliminary data.</text>
</comment>
<accession>A0A2H0YN58</accession>